<dbReference type="RefSeq" id="WP_251810254.1">
    <property type="nucleotide sequence ID" value="NZ_CP101527.1"/>
</dbReference>
<dbReference type="KEGG" id="asem:NNL22_17675"/>
<reference evidence="3" key="1">
    <citation type="submission" date="2022-07" db="EMBL/GenBank/DDBJ databases">
        <title>Alkalimarinus sp. nov., isolated from gut of a Alitta virens.</title>
        <authorList>
            <person name="Yang A.I."/>
            <person name="Shin N.-R."/>
        </authorList>
    </citation>
    <scope>NUCLEOTIDE SEQUENCE</scope>
    <source>
        <strain evidence="3">FA028</strain>
    </source>
</reference>
<feature type="chain" id="PRO_5038958025" evidence="1">
    <location>
        <begin position="18"/>
        <end position="179"/>
    </location>
</feature>
<dbReference type="InterPro" id="IPR000866">
    <property type="entry name" value="AhpC/TSA"/>
</dbReference>
<evidence type="ECO:0000313" key="3">
    <source>
        <dbReference type="EMBL" id="UZW74827.1"/>
    </source>
</evidence>
<dbReference type="Gene3D" id="3.40.30.10">
    <property type="entry name" value="Glutaredoxin"/>
    <property type="match status" value="1"/>
</dbReference>
<dbReference type="GO" id="GO:0016209">
    <property type="term" value="F:antioxidant activity"/>
    <property type="evidence" value="ECO:0007669"/>
    <property type="project" value="InterPro"/>
</dbReference>
<proteinExistence type="predicted"/>
<evidence type="ECO:0000256" key="1">
    <source>
        <dbReference type="SAM" id="SignalP"/>
    </source>
</evidence>
<dbReference type="Pfam" id="PF00578">
    <property type="entry name" value="AhpC-TSA"/>
    <property type="match status" value="1"/>
</dbReference>
<accession>A0A9E8KQK0</accession>
<dbReference type="EMBL" id="CP101527">
    <property type="protein sequence ID" value="UZW74827.1"/>
    <property type="molecule type" value="Genomic_DNA"/>
</dbReference>
<organism evidence="3 4">
    <name type="scientific">Alkalimarinus sediminis</name>
    <dbReference type="NCBI Taxonomy" id="1632866"/>
    <lineage>
        <taxon>Bacteria</taxon>
        <taxon>Pseudomonadati</taxon>
        <taxon>Pseudomonadota</taxon>
        <taxon>Gammaproteobacteria</taxon>
        <taxon>Alteromonadales</taxon>
        <taxon>Alteromonadaceae</taxon>
        <taxon>Alkalimarinus</taxon>
    </lineage>
</organism>
<keyword evidence="4" id="KW-1185">Reference proteome</keyword>
<name>A0A9E8KQK0_9ALTE</name>
<evidence type="ECO:0000259" key="2">
    <source>
        <dbReference type="Pfam" id="PF00578"/>
    </source>
</evidence>
<dbReference type="Proteomes" id="UP001164472">
    <property type="component" value="Chromosome"/>
</dbReference>
<dbReference type="AlphaFoldDB" id="A0A9E8KQK0"/>
<protein>
    <submittedName>
        <fullName evidence="3">Peroxiredoxin family protein</fullName>
    </submittedName>
</protein>
<dbReference type="SUPFAM" id="SSF52833">
    <property type="entry name" value="Thioredoxin-like"/>
    <property type="match status" value="1"/>
</dbReference>
<dbReference type="InterPro" id="IPR036249">
    <property type="entry name" value="Thioredoxin-like_sf"/>
</dbReference>
<sequence>MRFIRSMCIALSLAAMAMVTTGCLEDLNPDSKDIRTDTSTGGGNATPAADFIELSTESETIQLSTELLNNNGVVLYFTMWCPICDSHMSHLRNNVVDNYQNVRYLIVDYVSGSVAQSRNSQVSNGYASFTVLADSDQSLIEQFNATMGTTVVIDDQNNILMNEDYKNGARLIEVLETLQ</sequence>
<keyword evidence="1" id="KW-0732">Signal</keyword>
<feature type="domain" description="Alkyl hydroperoxide reductase subunit C/ Thiol specific antioxidant" evidence="2">
    <location>
        <begin position="47"/>
        <end position="159"/>
    </location>
</feature>
<feature type="signal peptide" evidence="1">
    <location>
        <begin position="1"/>
        <end position="17"/>
    </location>
</feature>
<dbReference type="PROSITE" id="PS51257">
    <property type="entry name" value="PROKAR_LIPOPROTEIN"/>
    <property type="match status" value="1"/>
</dbReference>
<gene>
    <name evidence="3" type="ORF">NNL22_17675</name>
</gene>
<evidence type="ECO:0000313" key="4">
    <source>
        <dbReference type="Proteomes" id="UP001164472"/>
    </source>
</evidence>
<dbReference type="GO" id="GO:0016491">
    <property type="term" value="F:oxidoreductase activity"/>
    <property type="evidence" value="ECO:0007669"/>
    <property type="project" value="InterPro"/>
</dbReference>